<dbReference type="OrthoDB" id="378033at2157"/>
<dbReference type="PANTHER" id="PTHR32322">
    <property type="entry name" value="INNER MEMBRANE TRANSPORTER"/>
    <property type="match status" value="1"/>
</dbReference>
<sequence length="294" mass="32168">MGRMGTEEWVLLIVLSTLWGASWLFMGILVKELPPLTISALRLSIASLLIGLILASRRPKDLPWKELLILGVLNNTIPYALILWGQIYISSSVASIINSTSPFFTLIFAHLLTEDEKINRCSMLGISLGFLGVVIMMWNSIQGSLIGEMMIIAAVICYSYATVYGRRFYSMGLSPLNITFGQLSTAAATSLPLAILEKPWTLAMPSQRAWISIIGISVFSTAIAYLIFFRILERAGATNVNLVTLLIPITSTFLCSIFLGEKLEPKHIIGMGLIMLGLIVMSSCSKQGCAGKLK</sequence>
<keyword evidence="4 5" id="KW-0472">Membrane</keyword>
<proteinExistence type="predicted"/>
<dbReference type="InterPro" id="IPR000620">
    <property type="entry name" value="EamA_dom"/>
</dbReference>
<dbReference type="EMBL" id="RXII01000102">
    <property type="protein sequence ID" value="RZN59682.1"/>
    <property type="molecule type" value="Genomic_DNA"/>
</dbReference>
<dbReference type="Proteomes" id="UP000277582">
    <property type="component" value="Unassembled WGS sequence"/>
</dbReference>
<feature type="transmembrane region" description="Helical" evidence="5">
    <location>
        <begin position="36"/>
        <end position="55"/>
    </location>
</feature>
<dbReference type="AlphaFoldDB" id="A0A3R9QGU7"/>
<dbReference type="PANTHER" id="PTHR32322:SF9">
    <property type="entry name" value="AMINO-ACID METABOLITE EFFLUX PUMP-RELATED"/>
    <property type="match status" value="1"/>
</dbReference>
<organism evidence="7 9">
    <name type="scientific">Candidatus Methanodesulfokora washburnensis</name>
    <dbReference type="NCBI Taxonomy" id="2478471"/>
    <lineage>
        <taxon>Archaea</taxon>
        <taxon>Thermoproteota</taxon>
        <taxon>Candidatus Korarchaeia</taxon>
        <taxon>Candidatus Korarchaeia incertae sedis</taxon>
        <taxon>Candidatus Methanodesulfokora</taxon>
    </lineage>
</organism>
<reference evidence="7 9" key="1">
    <citation type="submission" date="2018-10" db="EMBL/GenBank/DDBJ databases">
        <title>Co-occurring genomic capacity for anaerobic methane metabolism and dissimilatory sulfite reduction discovered in the Korarchaeota.</title>
        <authorList>
            <person name="Mckay L.J."/>
            <person name="Dlakic M."/>
            <person name="Fields M.W."/>
            <person name="Delmont T.O."/>
            <person name="Eren A.M."/>
            <person name="Jay Z.J."/>
            <person name="Klingelsmith K.B."/>
            <person name="Rusch D.B."/>
            <person name="Inskeep W.P."/>
        </authorList>
    </citation>
    <scope>NUCLEOTIDE SEQUENCE [LARGE SCALE GENOMIC DNA]</scope>
    <source>
        <strain evidence="7 9">MDKW</strain>
    </source>
</reference>
<dbReference type="RefSeq" id="WP_125670809.1">
    <property type="nucleotide sequence ID" value="NZ_RCOS01000062.1"/>
</dbReference>
<feature type="domain" description="EamA" evidence="6">
    <location>
        <begin position="10"/>
        <end position="137"/>
    </location>
</feature>
<feature type="transmembrane region" description="Helical" evidence="5">
    <location>
        <begin position="121"/>
        <end position="139"/>
    </location>
</feature>
<feature type="transmembrane region" description="Helical" evidence="5">
    <location>
        <begin position="176"/>
        <end position="196"/>
    </location>
</feature>
<keyword evidence="9" id="KW-1185">Reference proteome</keyword>
<feature type="transmembrane region" description="Helical" evidence="5">
    <location>
        <begin position="9"/>
        <end position="30"/>
    </location>
</feature>
<evidence type="ECO:0000256" key="5">
    <source>
        <dbReference type="SAM" id="Phobius"/>
    </source>
</evidence>
<feature type="transmembrane region" description="Helical" evidence="5">
    <location>
        <begin position="266"/>
        <end position="284"/>
    </location>
</feature>
<dbReference type="Proteomes" id="UP000316217">
    <property type="component" value="Unassembled WGS sequence"/>
</dbReference>
<evidence type="ECO:0000259" key="6">
    <source>
        <dbReference type="Pfam" id="PF00892"/>
    </source>
</evidence>
<protein>
    <submittedName>
        <fullName evidence="7">DMT family transporter</fullName>
    </submittedName>
</protein>
<comment type="caution">
    <text evidence="7">The sequence shown here is derived from an EMBL/GenBank/DDBJ whole genome shotgun (WGS) entry which is preliminary data.</text>
</comment>
<dbReference type="InterPro" id="IPR050638">
    <property type="entry name" value="AA-Vitamin_Transporters"/>
</dbReference>
<name>A0A3R9QGU7_9CREN</name>
<dbReference type="Pfam" id="PF00892">
    <property type="entry name" value="EamA"/>
    <property type="match status" value="2"/>
</dbReference>
<feature type="transmembrane region" description="Helical" evidence="5">
    <location>
        <begin position="208"/>
        <end position="228"/>
    </location>
</feature>
<dbReference type="InterPro" id="IPR037185">
    <property type="entry name" value="EmrE-like"/>
</dbReference>
<feature type="transmembrane region" description="Helical" evidence="5">
    <location>
        <begin position="67"/>
        <end position="87"/>
    </location>
</feature>
<evidence type="ECO:0000256" key="1">
    <source>
        <dbReference type="ARBA" id="ARBA00004141"/>
    </source>
</evidence>
<keyword evidence="2 5" id="KW-0812">Transmembrane</keyword>
<feature type="domain" description="EamA" evidence="6">
    <location>
        <begin position="146"/>
        <end position="282"/>
    </location>
</feature>
<evidence type="ECO:0000313" key="8">
    <source>
        <dbReference type="EMBL" id="RZN59682.1"/>
    </source>
</evidence>
<dbReference type="SUPFAM" id="SSF103481">
    <property type="entry name" value="Multidrug resistance efflux transporter EmrE"/>
    <property type="match status" value="2"/>
</dbReference>
<dbReference type="GO" id="GO:0016020">
    <property type="term" value="C:membrane"/>
    <property type="evidence" value="ECO:0007669"/>
    <property type="project" value="UniProtKB-SubCell"/>
</dbReference>
<keyword evidence="3 5" id="KW-1133">Transmembrane helix</keyword>
<evidence type="ECO:0000256" key="3">
    <source>
        <dbReference type="ARBA" id="ARBA00022989"/>
    </source>
</evidence>
<evidence type="ECO:0000313" key="7">
    <source>
        <dbReference type="EMBL" id="RSN76186.1"/>
    </source>
</evidence>
<dbReference type="EMBL" id="RCOS01000062">
    <property type="protein sequence ID" value="RSN76186.1"/>
    <property type="molecule type" value="Genomic_DNA"/>
</dbReference>
<evidence type="ECO:0000256" key="2">
    <source>
        <dbReference type="ARBA" id="ARBA00022692"/>
    </source>
</evidence>
<evidence type="ECO:0000313" key="9">
    <source>
        <dbReference type="Proteomes" id="UP000277582"/>
    </source>
</evidence>
<dbReference type="Gene3D" id="1.10.3730.20">
    <property type="match status" value="1"/>
</dbReference>
<feature type="transmembrane region" description="Helical" evidence="5">
    <location>
        <begin position="240"/>
        <end position="260"/>
    </location>
</feature>
<gene>
    <name evidence="7" type="ORF">D6D85_04330</name>
    <name evidence="8" type="ORF">EF810_06595</name>
</gene>
<reference evidence="8 10" key="2">
    <citation type="journal article" date="2019" name="Nat. Microbiol.">
        <title>Wide diversity of methane and short-chain alkane metabolisms in uncultured archaea.</title>
        <authorList>
            <person name="Borrel G."/>
            <person name="Adam P.S."/>
            <person name="McKay L.J."/>
            <person name="Chen L.X."/>
            <person name="Sierra-Garcia I.N."/>
            <person name="Sieber C.M."/>
            <person name="Letourneur Q."/>
            <person name="Ghozlane A."/>
            <person name="Andersen G.L."/>
            <person name="Li W.J."/>
            <person name="Hallam S.J."/>
            <person name="Muyzer G."/>
            <person name="de Oliveira V.M."/>
            <person name="Inskeep W.P."/>
            <person name="Banfield J.F."/>
            <person name="Gribaldo S."/>
        </authorList>
    </citation>
    <scope>NUCLEOTIDE SEQUENCE [LARGE SCALE GENOMIC DNA]</scope>
    <source>
        <strain evidence="8">NM4</strain>
    </source>
</reference>
<evidence type="ECO:0000313" key="10">
    <source>
        <dbReference type="Proteomes" id="UP000316217"/>
    </source>
</evidence>
<accession>A0A3R9QGU7</accession>
<feature type="transmembrane region" description="Helical" evidence="5">
    <location>
        <begin position="145"/>
        <end position="164"/>
    </location>
</feature>
<evidence type="ECO:0000256" key="4">
    <source>
        <dbReference type="ARBA" id="ARBA00023136"/>
    </source>
</evidence>
<comment type="subcellular location">
    <subcellularLocation>
        <location evidence="1">Membrane</location>
        <topology evidence="1">Multi-pass membrane protein</topology>
    </subcellularLocation>
</comment>
<feature type="transmembrane region" description="Helical" evidence="5">
    <location>
        <begin position="93"/>
        <end position="112"/>
    </location>
</feature>